<dbReference type="STRING" id="113226.A0A139ISW1"/>
<dbReference type="Gene3D" id="2.40.70.10">
    <property type="entry name" value="Acid Proteases"/>
    <property type="match status" value="2"/>
</dbReference>
<feature type="disulfide bond" evidence="4">
    <location>
        <begin position="355"/>
        <end position="409"/>
    </location>
</feature>
<feature type="domain" description="Peptidase A1" evidence="6">
    <location>
        <begin position="82"/>
        <end position="446"/>
    </location>
</feature>
<dbReference type="PROSITE" id="PS51767">
    <property type="entry name" value="PEPTIDASE_A1"/>
    <property type="match status" value="1"/>
</dbReference>
<keyword evidence="5" id="KW-0378">Hydrolase</keyword>
<feature type="active site" evidence="3">
    <location>
        <position position="100"/>
    </location>
</feature>
<dbReference type="InterPro" id="IPR021109">
    <property type="entry name" value="Peptidase_aspartic_dom_sf"/>
</dbReference>
<dbReference type="SUPFAM" id="SSF50630">
    <property type="entry name" value="Acid proteases"/>
    <property type="match status" value="1"/>
</dbReference>
<dbReference type="InterPro" id="IPR033121">
    <property type="entry name" value="PEPTIDASE_A1"/>
</dbReference>
<evidence type="ECO:0000313" key="7">
    <source>
        <dbReference type="EMBL" id="KXT17654.1"/>
    </source>
</evidence>
<dbReference type="Pfam" id="PF00026">
    <property type="entry name" value="Asp"/>
    <property type="match status" value="1"/>
</dbReference>
<keyword evidence="2 5" id="KW-0064">Aspartyl protease</keyword>
<evidence type="ECO:0000256" key="1">
    <source>
        <dbReference type="ARBA" id="ARBA00007447"/>
    </source>
</evidence>
<comment type="similarity">
    <text evidence="1 5">Belongs to the peptidase A1 family.</text>
</comment>
<sequence length="532" mass="55595">MSRAACRCQGHFLKKHSPSLCLDQAQMSAFFLPLILLPGALAQGYHKLPVSRTFRKAPASHSKAVNEPLTFEDQWLNGAGGYFADVKIGTPPQSMQVLIDTGSSNLWVPSTDAATCRNYTCPAGAFNGNMSSTFAPASDAPKYHIMYGDGSIVDGIYARDTVSIGNATLTNFTIGYADEVQVSPNVVNGAQYGIMGVSYEGEETGACPDGYAPCNGSYVIPTVPDALYKSGAIGSRSYSLYLDDIVEQKGSILFGAVDTAKFSGDLVTMATIKHQGPEGDGLNGDYVEQGLNLYSAAMTINGTSTQITKEGYANPVLLDSGASAITLPKKVYNAVADLFPSDLIVNYQGSTAVFCDQSAYDLTLTLGFIGADDKSTTVDVPLREILVPLYTDESYNSTTVATQGGRAICSINLSPGADGEQLTVGDPLLRAAYVFYNLDEKTISIAKPTYFADQENIVPVNGSTPSLTGTGADSVNGGNVTVPASATAVAPSGAINTASDVPPSSTNAATLPYGSMSQGALVAAFAVLVGIW</sequence>
<accession>A0A139ISW1</accession>
<dbReference type="AlphaFoldDB" id="A0A139ISW1"/>
<dbReference type="OrthoDB" id="771136at2759"/>
<dbReference type="GO" id="GO:0004190">
    <property type="term" value="F:aspartic-type endopeptidase activity"/>
    <property type="evidence" value="ECO:0007669"/>
    <property type="project" value="UniProtKB-KW"/>
</dbReference>
<dbReference type="InterPro" id="IPR001461">
    <property type="entry name" value="Aspartic_peptidase_A1"/>
</dbReference>
<keyword evidence="4" id="KW-1015">Disulfide bond</keyword>
<gene>
    <name evidence="7" type="ORF">AC579_10116</name>
</gene>
<dbReference type="PRINTS" id="PR00792">
    <property type="entry name" value="PEPSIN"/>
</dbReference>
<organism evidence="7 8">
    <name type="scientific">Pseudocercospora musae</name>
    <dbReference type="NCBI Taxonomy" id="113226"/>
    <lineage>
        <taxon>Eukaryota</taxon>
        <taxon>Fungi</taxon>
        <taxon>Dikarya</taxon>
        <taxon>Ascomycota</taxon>
        <taxon>Pezizomycotina</taxon>
        <taxon>Dothideomycetes</taxon>
        <taxon>Dothideomycetidae</taxon>
        <taxon>Mycosphaerellales</taxon>
        <taxon>Mycosphaerellaceae</taxon>
        <taxon>Pseudocercospora</taxon>
    </lineage>
</organism>
<comment type="caution">
    <text evidence="7">The sequence shown here is derived from an EMBL/GenBank/DDBJ whole genome shotgun (WGS) entry which is preliminary data.</text>
</comment>
<reference evidence="7 8" key="1">
    <citation type="submission" date="2015-07" db="EMBL/GenBank/DDBJ databases">
        <title>Comparative genomics of the Sigatoka disease complex on banana suggests a link between parallel evolutionary changes in Pseudocercospora fijiensis and Pseudocercospora eumusae and increased virulence on the banana host.</title>
        <authorList>
            <person name="Chang T.-C."/>
            <person name="Salvucci A."/>
            <person name="Crous P.W."/>
            <person name="Stergiopoulos I."/>
        </authorList>
    </citation>
    <scope>NUCLEOTIDE SEQUENCE [LARGE SCALE GENOMIC DNA]</scope>
    <source>
        <strain evidence="7 8">CBS 116634</strain>
    </source>
</reference>
<dbReference type="PROSITE" id="PS00141">
    <property type="entry name" value="ASP_PROTEASE"/>
    <property type="match status" value="2"/>
</dbReference>
<dbReference type="PANTHER" id="PTHR47966">
    <property type="entry name" value="BETA-SITE APP-CLEAVING ENZYME, ISOFORM A-RELATED"/>
    <property type="match status" value="1"/>
</dbReference>
<evidence type="ECO:0000259" key="6">
    <source>
        <dbReference type="PROSITE" id="PS51767"/>
    </source>
</evidence>
<evidence type="ECO:0000256" key="3">
    <source>
        <dbReference type="PIRSR" id="PIRSR601461-1"/>
    </source>
</evidence>
<evidence type="ECO:0000256" key="4">
    <source>
        <dbReference type="PIRSR" id="PIRSR601461-2"/>
    </source>
</evidence>
<evidence type="ECO:0000256" key="5">
    <source>
        <dbReference type="RuleBase" id="RU000454"/>
    </source>
</evidence>
<dbReference type="GO" id="GO:0006508">
    <property type="term" value="P:proteolysis"/>
    <property type="evidence" value="ECO:0007669"/>
    <property type="project" value="UniProtKB-KW"/>
</dbReference>
<keyword evidence="8" id="KW-1185">Reference proteome</keyword>
<dbReference type="Proteomes" id="UP000073492">
    <property type="component" value="Unassembled WGS sequence"/>
</dbReference>
<name>A0A139ISW1_9PEZI</name>
<dbReference type="InterPro" id="IPR001969">
    <property type="entry name" value="Aspartic_peptidase_AS"/>
</dbReference>
<feature type="active site" evidence="3">
    <location>
        <position position="319"/>
    </location>
</feature>
<proteinExistence type="inferred from homology"/>
<evidence type="ECO:0000313" key="8">
    <source>
        <dbReference type="Proteomes" id="UP000073492"/>
    </source>
</evidence>
<evidence type="ECO:0000256" key="2">
    <source>
        <dbReference type="ARBA" id="ARBA00022750"/>
    </source>
</evidence>
<keyword evidence="5" id="KW-0645">Protease</keyword>
<dbReference type="PANTHER" id="PTHR47966:SF65">
    <property type="entry name" value="ASPARTIC-TYPE ENDOPEPTIDASE"/>
    <property type="match status" value="1"/>
</dbReference>
<protein>
    <recommendedName>
        <fullName evidence="6">Peptidase A1 domain-containing protein</fullName>
    </recommendedName>
</protein>
<dbReference type="EMBL" id="LFZO01000017">
    <property type="protein sequence ID" value="KXT17654.1"/>
    <property type="molecule type" value="Genomic_DNA"/>
</dbReference>